<feature type="transmembrane region" description="Helical" evidence="1">
    <location>
        <begin position="39"/>
        <end position="63"/>
    </location>
</feature>
<sequence>MPRAVRVAGTIVALQGGLALVTAVVLTFREASGHREAGISGYGTAAWFVIMGAGVLAAGWALWTGRQWGRGIAVFVNLLLLGVAFYVFTSGQLGYAVLVAVVSVAVLALLFNSSTVNWLTQSSADDER</sequence>
<feature type="transmembrane region" description="Helical" evidence="1">
    <location>
        <begin position="94"/>
        <end position="111"/>
    </location>
</feature>
<comment type="caution">
    <text evidence="2">The sequence shown here is derived from an EMBL/GenBank/DDBJ whole genome shotgun (WGS) entry which is preliminary data.</text>
</comment>
<feature type="transmembrane region" description="Helical" evidence="1">
    <location>
        <begin position="70"/>
        <end position="88"/>
    </location>
</feature>
<evidence type="ECO:0000313" key="3">
    <source>
        <dbReference type="Proteomes" id="UP000570517"/>
    </source>
</evidence>
<reference evidence="2 3" key="1">
    <citation type="submission" date="2020-05" db="EMBL/GenBank/DDBJ databases">
        <title>Draft genome sequence of Mycobacterium hippocampi DL, isolated from European seabass, Dicentrarchus labrax, reared in fish farms.</title>
        <authorList>
            <person name="Stathopoulou P."/>
            <person name="Asimakis E."/>
            <person name="Tzokas K."/>
            <person name="Batargias C."/>
            <person name="Tsiamis G."/>
        </authorList>
    </citation>
    <scope>NUCLEOTIDE SEQUENCE [LARGE SCALE GENOMIC DNA]</scope>
    <source>
        <strain evidence="2 3">DL</strain>
    </source>
</reference>
<dbReference type="EMBL" id="JABFYL010000045">
    <property type="protein sequence ID" value="NVN52642.1"/>
    <property type="molecule type" value="Genomic_DNA"/>
</dbReference>
<proteinExistence type="predicted"/>
<evidence type="ECO:0000256" key="1">
    <source>
        <dbReference type="SAM" id="Phobius"/>
    </source>
</evidence>
<keyword evidence="1" id="KW-1133">Transmembrane helix</keyword>
<dbReference type="AlphaFoldDB" id="A0A850PQ94"/>
<protein>
    <submittedName>
        <fullName evidence="2">Putative CONSERVED INTEGRAL MEMBRANE PROTEIN</fullName>
    </submittedName>
</protein>
<keyword evidence="3" id="KW-1185">Reference proteome</keyword>
<dbReference type="Proteomes" id="UP000570517">
    <property type="component" value="Unassembled WGS sequence"/>
</dbReference>
<dbReference type="RefSeq" id="WP_178361079.1">
    <property type="nucleotide sequence ID" value="NZ_JABFYL010000045.1"/>
</dbReference>
<accession>A0A850PQ94</accession>
<evidence type="ECO:0000313" key="2">
    <source>
        <dbReference type="EMBL" id="NVN52642.1"/>
    </source>
</evidence>
<name>A0A850PQ94_9MYCO</name>
<keyword evidence="1" id="KW-0472">Membrane</keyword>
<gene>
    <name evidence="2" type="ORF">HLY00_4351</name>
</gene>
<keyword evidence="1" id="KW-0812">Transmembrane</keyword>
<organism evidence="2 3">
    <name type="scientific">Mycolicibacterium hippocampi</name>
    <dbReference type="NCBI Taxonomy" id="659824"/>
    <lineage>
        <taxon>Bacteria</taxon>
        <taxon>Bacillati</taxon>
        <taxon>Actinomycetota</taxon>
        <taxon>Actinomycetes</taxon>
        <taxon>Mycobacteriales</taxon>
        <taxon>Mycobacteriaceae</taxon>
        <taxon>Mycolicibacterium</taxon>
    </lineage>
</organism>